<comment type="caution">
    <text evidence="3">The sequence shown here is derived from an EMBL/GenBank/DDBJ whole genome shotgun (WGS) entry which is preliminary data.</text>
</comment>
<dbReference type="PROSITE" id="PS00330">
    <property type="entry name" value="HEMOLYSIN_CALCIUM"/>
    <property type="match status" value="2"/>
</dbReference>
<dbReference type="Proteomes" id="UP000244224">
    <property type="component" value="Unassembled WGS sequence"/>
</dbReference>
<reference evidence="3 4" key="1">
    <citation type="submission" date="2018-04" db="EMBL/GenBank/DDBJ databases">
        <title>Genomic Encyclopedia of Archaeal and Bacterial Type Strains, Phase II (KMG-II): from individual species to whole genera.</title>
        <authorList>
            <person name="Goeker M."/>
        </authorList>
    </citation>
    <scope>NUCLEOTIDE SEQUENCE [LARGE SCALE GENOMIC DNA]</scope>
    <source>
        <strain evidence="3 4">DSM 21823</strain>
    </source>
</reference>
<dbReference type="PRINTS" id="PR00313">
    <property type="entry name" value="CABNDNGRPT"/>
</dbReference>
<gene>
    <name evidence="3" type="ORF">C8N34_11914</name>
</gene>
<evidence type="ECO:0000313" key="4">
    <source>
        <dbReference type="Proteomes" id="UP000244224"/>
    </source>
</evidence>
<protein>
    <submittedName>
        <fullName evidence="3">Hemolysin type calcium-binding protein</fullName>
    </submittedName>
</protein>
<dbReference type="GO" id="GO:0005576">
    <property type="term" value="C:extracellular region"/>
    <property type="evidence" value="ECO:0007669"/>
    <property type="project" value="UniProtKB-SubCell"/>
</dbReference>
<dbReference type="Gene3D" id="2.150.10.10">
    <property type="entry name" value="Serralysin-like metalloprotease, C-terminal"/>
    <property type="match status" value="3"/>
</dbReference>
<sequence>MVTLAPTKFLVRGLDLSRYDDAAFGTLNTADPTDVSLRLGGNRVVLDGDYTINGANDATGIVTGLDLQVLGNPVLRIRGLELSAADLVDALDGSNGLDAFRFLFADGDAMTGSGFRDVLRGFAGDDTLRGLQGNDSLHGGFGHDLIQGNAGLDNLRGDAGNDTLSGGFGADTLSGGRGSDMLMGNGGDDVLDGGRGNDRLRGGAGADSFVFGTHNGQDVIGDMTADDSIYIAAVRWEGMENARDLLDTYAEVRGGDVVIDFGRDSIRVLNWTDLDTLADRLRMLGDEMPLG</sequence>
<keyword evidence="4" id="KW-1185">Reference proteome</keyword>
<dbReference type="InterPro" id="IPR001343">
    <property type="entry name" value="Hemolysn_Ca-bd"/>
</dbReference>
<organism evidence="3 4">
    <name type="scientific">Gemmobacter caeni</name>
    <dbReference type="NCBI Taxonomy" id="589035"/>
    <lineage>
        <taxon>Bacteria</taxon>
        <taxon>Pseudomonadati</taxon>
        <taxon>Pseudomonadota</taxon>
        <taxon>Alphaproteobacteria</taxon>
        <taxon>Rhodobacterales</taxon>
        <taxon>Paracoccaceae</taxon>
        <taxon>Gemmobacter</taxon>
    </lineage>
</organism>
<dbReference type="PANTHER" id="PTHR38340:SF1">
    <property type="entry name" value="S-LAYER PROTEIN"/>
    <property type="match status" value="1"/>
</dbReference>
<dbReference type="PANTHER" id="PTHR38340">
    <property type="entry name" value="S-LAYER PROTEIN"/>
    <property type="match status" value="1"/>
</dbReference>
<dbReference type="OrthoDB" id="419320at2"/>
<dbReference type="AlphaFoldDB" id="A0A2T6AQ65"/>
<keyword evidence="2" id="KW-0964">Secreted</keyword>
<name>A0A2T6AQ65_9RHOB</name>
<dbReference type="SUPFAM" id="SSF51120">
    <property type="entry name" value="beta-Roll"/>
    <property type="match status" value="1"/>
</dbReference>
<dbReference type="InterPro" id="IPR018511">
    <property type="entry name" value="Hemolysin-typ_Ca-bd_CS"/>
</dbReference>
<evidence type="ECO:0000313" key="3">
    <source>
        <dbReference type="EMBL" id="PTX45952.1"/>
    </source>
</evidence>
<evidence type="ECO:0000256" key="1">
    <source>
        <dbReference type="ARBA" id="ARBA00004613"/>
    </source>
</evidence>
<proteinExistence type="predicted"/>
<dbReference type="InterPro" id="IPR011049">
    <property type="entry name" value="Serralysin-like_metalloprot_C"/>
</dbReference>
<evidence type="ECO:0000256" key="2">
    <source>
        <dbReference type="ARBA" id="ARBA00022525"/>
    </source>
</evidence>
<dbReference type="EMBL" id="QBKP01000019">
    <property type="protein sequence ID" value="PTX45952.1"/>
    <property type="molecule type" value="Genomic_DNA"/>
</dbReference>
<dbReference type="InterPro" id="IPR050557">
    <property type="entry name" value="RTX_toxin/Mannuronan_C5-epim"/>
</dbReference>
<comment type="subcellular location">
    <subcellularLocation>
        <location evidence="1">Secreted</location>
    </subcellularLocation>
</comment>
<dbReference type="RefSeq" id="WP_108130398.1">
    <property type="nucleotide sequence ID" value="NZ_QBKP01000019.1"/>
</dbReference>
<dbReference type="GO" id="GO:0005509">
    <property type="term" value="F:calcium ion binding"/>
    <property type="evidence" value="ECO:0007669"/>
    <property type="project" value="InterPro"/>
</dbReference>
<dbReference type="Pfam" id="PF00353">
    <property type="entry name" value="HemolysinCabind"/>
    <property type="match status" value="3"/>
</dbReference>
<accession>A0A2T6AQ65</accession>